<dbReference type="GO" id="GO:0052689">
    <property type="term" value="F:carboxylic ester hydrolase activity"/>
    <property type="evidence" value="ECO:0007669"/>
    <property type="project" value="TreeGrafter"/>
</dbReference>
<evidence type="ECO:0000256" key="2">
    <source>
        <dbReference type="SAM" id="SignalP"/>
    </source>
</evidence>
<feature type="chain" id="PRO_5041294880" evidence="2">
    <location>
        <begin position="25"/>
        <end position="474"/>
    </location>
</feature>
<keyword evidence="2" id="KW-0732">Signal</keyword>
<proteinExistence type="predicted"/>
<dbReference type="AlphaFoldDB" id="A0AA52EJY1"/>
<protein>
    <submittedName>
        <fullName evidence="4">Alpha/beta fold hydrolase</fullName>
    </submittedName>
</protein>
<keyword evidence="5" id="KW-1185">Reference proteome</keyword>
<dbReference type="PROSITE" id="PS00708">
    <property type="entry name" value="PRO_ENDOPEP_SER"/>
    <property type="match status" value="1"/>
</dbReference>
<dbReference type="Gene3D" id="3.40.50.1820">
    <property type="entry name" value="alpha/beta hydrolase"/>
    <property type="match status" value="1"/>
</dbReference>
<dbReference type="SUPFAM" id="SSF53474">
    <property type="entry name" value="alpha/beta-Hydrolases"/>
    <property type="match status" value="1"/>
</dbReference>
<dbReference type="InterPro" id="IPR029058">
    <property type="entry name" value="AB_hydrolase_fold"/>
</dbReference>
<name>A0AA52EJY1_9PROT</name>
<dbReference type="KEGG" id="tmk:QGN29_05670"/>
<dbReference type="EMBL" id="CP123872">
    <property type="protein sequence ID" value="WND03859.1"/>
    <property type="molecule type" value="Genomic_DNA"/>
</dbReference>
<dbReference type="GO" id="GO:0006508">
    <property type="term" value="P:proteolysis"/>
    <property type="evidence" value="ECO:0007669"/>
    <property type="project" value="InterPro"/>
</dbReference>
<dbReference type="InterPro" id="IPR022742">
    <property type="entry name" value="Hydrolase_4"/>
</dbReference>
<evidence type="ECO:0000313" key="5">
    <source>
        <dbReference type="Proteomes" id="UP001268683"/>
    </source>
</evidence>
<dbReference type="PANTHER" id="PTHR43265">
    <property type="entry name" value="ESTERASE ESTD"/>
    <property type="match status" value="1"/>
</dbReference>
<dbReference type="RefSeq" id="WP_310799724.1">
    <property type="nucleotide sequence ID" value="NZ_CP123872.1"/>
</dbReference>
<keyword evidence="1 4" id="KW-0378">Hydrolase</keyword>
<reference evidence="4" key="1">
    <citation type="submission" date="2023-04" db="EMBL/GenBank/DDBJ databases">
        <title>Complete genome sequence of Temperatibacter marinus.</title>
        <authorList>
            <person name="Rong J.-C."/>
            <person name="Yi M.-L."/>
            <person name="Zhao Q."/>
        </authorList>
    </citation>
    <scope>NUCLEOTIDE SEQUENCE</scope>
    <source>
        <strain evidence="4">NBRC 110045</strain>
    </source>
</reference>
<dbReference type="InterPro" id="IPR002471">
    <property type="entry name" value="Pept_S9_AS"/>
</dbReference>
<sequence length="474" mass="51660">MIRSLKRILLTFLIGMHITPIAAAQEKPPHFTGDWRGELTVGSQKIPILFHISPGTGDTLKATMDSPRQGVTDLPVSDLSIQGARLKMTITVASAYFEGHLIEGMLSGHWVQAGQKFPLILERYTKDPAPAPQAGPLPLPYDETEVFFKNTTTSNRLAGTLSIPKISALKKAVVLITGSGPQDRDQSFMGHKTFKVLADHLARNGIIVLRVDDRGVGKSEGEFYKATSLDFASDTSAAVAFLKEKSDLPIQSIGLIGHSEGGLIAPLVANSNEDVSFVVMLAGPGLKGDEIAVEQVRRFLRYSGVSEKSADKGSRMTAALNHTVLTHDDRATLSDALKKSYQSTWASFNSDTQKTLTRLGGGSLSAGRLQQLMLPWTKYFLGYDPQETLNKLTIPVLALHGSKDTQMRSSENLKAIKLALSKNVHSMSVIKEIEGVNHLFQTADTGLMNEYASIKETMAPRVLELIVQWINQTP</sequence>
<feature type="domain" description="Serine aminopeptidase S33" evidence="3">
    <location>
        <begin position="194"/>
        <end position="422"/>
    </location>
</feature>
<feature type="signal peptide" evidence="2">
    <location>
        <begin position="1"/>
        <end position="24"/>
    </location>
</feature>
<gene>
    <name evidence="4" type="ORF">QGN29_05670</name>
</gene>
<dbReference type="PANTHER" id="PTHR43265:SF1">
    <property type="entry name" value="ESTERASE ESTD"/>
    <property type="match status" value="1"/>
</dbReference>
<organism evidence="4 5">
    <name type="scientific">Temperatibacter marinus</name>
    <dbReference type="NCBI Taxonomy" id="1456591"/>
    <lineage>
        <taxon>Bacteria</taxon>
        <taxon>Pseudomonadati</taxon>
        <taxon>Pseudomonadota</taxon>
        <taxon>Alphaproteobacteria</taxon>
        <taxon>Kordiimonadales</taxon>
        <taxon>Temperatibacteraceae</taxon>
        <taxon>Temperatibacter</taxon>
    </lineage>
</organism>
<dbReference type="InterPro" id="IPR053145">
    <property type="entry name" value="AB_hydrolase_Est10"/>
</dbReference>
<evidence type="ECO:0000259" key="3">
    <source>
        <dbReference type="Pfam" id="PF12146"/>
    </source>
</evidence>
<dbReference type="Pfam" id="PF12146">
    <property type="entry name" value="Hydrolase_4"/>
    <property type="match status" value="1"/>
</dbReference>
<dbReference type="Proteomes" id="UP001268683">
    <property type="component" value="Chromosome"/>
</dbReference>
<evidence type="ECO:0000313" key="4">
    <source>
        <dbReference type="EMBL" id="WND03859.1"/>
    </source>
</evidence>
<dbReference type="GO" id="GO:0004252">
    <property type="term" value="F:serine-type endopeptidase activity"/>
    <property type="evidence" value="ECO:0007669"/>
    <property type="project" value="InterPro"/>
</dbReference>
<evidence type="ECO:0000256" key="1">
    <source>
        <dbReference type="ARBA" id="ARBA00022801"/>
    </source>
</evidence>
<accession>A0AA52EJY1</accession>